<dbReference type="GO" id="GO:0003700">
    <property type="term" value="F:DNA-binding transcription factor activity"/>
    <property type="evidence" value="ECO:0007669"/>
    <property type="project" value="TreeGrafter"/>
</dbReference>
<dbReference type="InterPro" id="IPR005471">
    <property type="entry name" value="Tscrpt_reg_IclR_N"/>
</dbReference>
<dbReference type="Gene3D" id="3.30.450.40">
    <property type="match status" value="1"/>
</dbReference>
<dbReference type="Pfam" id="PF01614">
    <property type="entry name" value="IclR_C"/>
    <property type="match status" value="1"/>
</dbReference>
<dbReference type="PANTHER" id="PTHR30136:SF35">
    <property type="entry name" value="HTH-TYPE TRANSCRIPTIONAL REGULATOR RV1719"/>
    <property type="match status" value="1"/>
</dbReference>
<evidence type="ECO:0000256" key="3">
    <source>
        <dbReference type="ARBA" id="ARBA00023163"/>
    </source>
</evidence>
<dbReference type="Proteomes" id="UP000333828">
    <property type="component" value="Unassembled WGS sequence"/>
</dbReference>
<evidence type="ECO:0000259" key="4">
    <source>
        <dbReference type="PROSITE" id="PS51077"/>
    </source>
</evidence>
<protein>
    <submittedName>
        <fullName evidence="6">Pectin degradation repressor protein KdgR</fullName>
    </submittedName>
</protein>
<dbReference type="InterPro" id="IPR036390">
    <property type="entry name" value="WH_DNA-bd_sf"/>
</dbReference>
<keyword evidence="1" id="KW-0805">Transcription regulation</keyword>
<evidence type="ECO:0000313" key="6">
    <source>
        <dbReference type="EMBL" id="VVD87401.1"/>
    </source>
</evidence>
<dbReference type="InterPro" id="IPR029016">
    <property type="entry name" value="GAF-like_dom_sf"/>
</dbReference>
<dbReference type="Pfam" id="PF09339">
    <property type="entry name" value="HTH_IclR"/>
    <property type="match status" value="1"/>
</dbReference>
<dbReference type="PROSITE" id="PS51078">
    <property type="entry name" value="ICLR_ED"/>
    <property type="match status" value="1"/>
</dbReference>
<feature type="domain" description="IclR-ED" evidence="5">
    <location>
        <begin position="67"/>
        <end position="246"/>
    </location>
</feature>
<keyword evidence="2" id="KW-0238">DNA-binding</keyword>
<feature type="domain" description="HTH iclR-type" evidence="4">
    <location>
        <begin position="5"/>
        <end position="66"/>
    </location>
</feature>
<dbReference type="AlphaFoldDB" id="A0A5E4TIN7"/>
<sequence>MNYIVDSVDSALKLLSLVAEHPGLGVTELSNRLGINKSRTYRMLCTLEHNRFVLQDERTTTYALGPQAFVIGVAASQQNILVRAAQKYMLALNQSINETIVLRVREGLETVCVARCETTHQVRSVGAVGNRRSIISGASGKLLLAFAQDAIRNEFFARMKHLPTAVEPVAFAEELAGVARKGYAMSAGEVTSGAVAIAVPLRDVSGDVVAALSISGPEARISRIEIPDYLERLQACSRQISAELGYAGAAPGTANTDASNAAQPANRVA</sequence>
<organism evidence="6 7">
    <name type="scientific">Pandoraea iniqua</name>
    <dbReference type="NCBI Taxonomy" id="2508288"/>
    <lineage>
        <taxon>Bacteria</taxon>
        <taxon>Pseudomonadati</taxon>
        <taxon>Pseudomonadota</taxon>
        <taxon>Betaproteobacteria</taxon>
        <taxon>Burkholderiales</taxon>
        <taxon>Burkholderiaceae</taxon>
        <taxon>Pandoraea</taxon>
    </lineage>
</organism>
<dbReference type="SUPFAM" id="SSF46785">
    <property type="entry name" value="Winged helix' DNA-binding domain"/>
    <property type="match status" value="1"/>
</dbReference>
<keyword evidence="7" id="KW-1185">Reference proteome</keyword>
<evidence type="ECO:0000313" key="7">
    <source>
        <dbReference type="Proteomes" id="UP000333828"/>
    </source>
</evidence>
<dbReference type="EMBL" id="CABPSI010000002">
    <property type="protein sequence ID" value="VVD87401.1"/>
    <property type="molecule type" value="Genomic_DNA"/>
</dbReference>
<gene>
    <name evidence="6" type="primary">kdgR_1</name>
    <name evidence="6" type="ORF">PIN31115_01413</name>
</gene>
<accession>A0A5E4TIN7</accession>
<dbReference type="SMART" id="SM00346">
    <property type="entry name" value="HTH_ICLR"/>
    <property type="match status" value="1"/>
</dbReference>
<dbReference type="GO" id="GO:0003677">
    <property type="term" value="F:DNA binding"/>
    <property type="evidence" value="ECO:0007669"/>
    <property type="project" value="UniProtKB-KW"/>
</dbReference>
<dbReference type="GO" id="GO:0045892">
    <property type="term" value="P:negative regulation of DNA-templated transcription"/>
    <property type="evidence" value="ECO:0007669"/>
    <property type="project" value="TreeGrafter"/>
</dbReference>
<dbReference type="SUPFAM" id="SSF55781">
    <property type="entry name" value="GAF domain-like"/>
    <property type="match status" value="1"/>
</dbReference>
<evidence type="ECO:0000256" key="1">
    <source>
        <dbReference type="ARBA" id="ARBA00023015"/>
    </source>
</evidence>
<dbReference type="InterPro" id="IPR014757">
    <property type="entry name" value="Tscrpt_reg_IclR_C"/>
</dbReference>
<evidence type="ECO:0000259" key="5">
    <source>
        <dbReference type="PROSITE" id="PS51078"/>
    </source>
</evidence>
<evidence type="ECO:0000256" key="2">
    <source>
        <dbReference type="ARBA" id="ARBA00023125"/>
    </source>
</evidence>
<dbReference type="PANTHER" id="PTHR30136">
    <property type="entry name" value="HELIX-TURN-HELIX TRANSCRIPTIONAL REGULATOR, ICLR FAMILY"/>
    <property type="match status" value="1"/>
</dbReference>
<proteinExistence type="predicted"/>
<dbReference type="InterPro" id="IPR036388">
    <property type="entry name" value="WH-like_DNA-bd_sf"/>
</dbReference>
<dbReference type="PROSITE" id="PS51077">
    <property type="entry name" value="HTH_ICLR"/>
    <property type="match status" value="1"/>
</dbReference>
<keyword evidence="3" id="KW-0804">Transcription</keyword>
<dbReference type="InterPro" id="IPR050707">
    <property type="entry name" value="HTH_MetabolicPath_Reg"/>
</dbReference>
<reference evidence="6 7" key="1">
    <citation type="submission" date="2019-08" db="EMBL/GenBank/DDBJ databases">
        <authorList>
            <person name="Peeters C."/>
        </authorList>
    </citation>
    <scope>NUCLEOTIDE SEQUENCE [LARGE SCALE GENOMIC DNA]</scope>
    <source>
        <strain evidence="6 7">LMG 31115</strain>
    </source>
</reference>
<dbReference type="RefSeq" id="WP_150683504.1">
    <property type="nucleotide sequence ID" value="NZ_CABPSI010000002.1"/>
</dbReference>
<name>A0A5E4TIN7_9BURK</name>
<dbReference type="Gene3D" id="1.10.10.10">
    <property type="entry name" value="Winged helix-like DNA-binding domain superfamily/Winged helix DNA-binding domain"/>
    <property type="match status" value="1"/>
</dbReference>